<sequence>MSVADTYSHIVNDLANYGLQLRTFAYKKGVDANLDTDLGKFKHNIDADAQLFLHSDLSSLLEHDLETRDPNIGESVAIVVVDSSDLVVGLYDFDLIANFTDEEREAAATEFFEPQADQAVLGLKWIHANYRSNLVLGTERHPYTVNMAMTEVGWLIMEYDGRMVEAFTVCATTAGEKSARNAGMEVDSYVGKLTFSQRKSWKDKTEEFAEYLASRG</sequence>
<dbReference type="OrthoDB" id="10572668at2759"/>
<evidence type="ECO:0000313" key="2">
    <source>
        <dbReference type="Proteomes" id="UP000800200"/>
    </source>
</evidence>
<keyword evidence="2" id="KW-1185">Reference proteome</keyword>
<proteinExistence type="predicted"/>
<dbReference type="EMBL" id="ML994655">
    <property type="protein sequence ID" value="KAF2180987.1"/>
    <property type="molecule type" value="Genomic_DNA"/>
</dbReference>
<protein>
    <submittedName>
        <fullName evidence="1">Uncharacterized protein</fullName>
    </submittedName>
</protein>
<reference evidence="1" key="1">
    <citation type="journal article" date="2020" name="Stud. Mycol.">
        <title>101 Dothideomycetes genomes: a test case for predicting lifestyles and emergence of pathogens.</title>
        <authorList>
            <person name="Haridas S."/>
            <person name="Albert R."/>
            <person name="Binder M."/>
            <person name="Bloem J."/>
            <person name="Labutti K."/>
            <person name="Salamov A."/>
            <person name="Andreopoulos B."/>
            <person name="Baker S."/>
            <person name="Barry K."/>
            <person name="Bills G."/>
            <person name="Bluhm B."/>
            <person name="Cannon C."/>
            <person name="Castanera R."/>
            <person name="Culley D."/>
            <person name="Daum C."/>
            <person name="Ezra D."/>
            <person name="Gonzalez J."/>
            <person name="Henrissat B."/>
            <person name="Kuo A."/>
            <person name="Liang C."/>
            <person name="Lipzen A."/>
            <person name="Lutzoni F."/>
            <person name="Magnuson J."/>
            <person name="Mondo S."/>
            <person name="Nolan M."/>
            <person name="Ohm R."/>
            <person name="Pangilinan J."/>
            <person name="Park H.-J."/>
            <person name="Ramirez L."/>
            <person name="Alfaro M."/>
            <person name="Sun H."/>
            <person name="Tritt A."/>
            <person name="Yoshinaga Y."/>
            <person name="Zwiers L.-H."/>
            <person name="Turgeon B."/>
            <person name="Goodwin S."/>
            <person name="Spatafora J."/>
            <person name="Crous P."/>
            <person name="Grigoriev I."/>
        </authorList>
    </citation>
    <scope>NUCLEOTIDE SEQUENCE</scope>
    <source>
        <strain evidence="1">CBS 207.26</strain>
    </source>
</reference>
<organism evidence="1 2">
    <name type="scientific">Zopfia rhizophila CBS 207.26</name>
    <dbReference type="NCBI Taxonomy" id="1314779"/>
    <lineage>
        <taxon>Eukaryota</taxon>
        <taxon>Fungi</taxon>
        <taxon>Dikarya</taxon>
        <taxon>Ascomycota</taxon>
        <taxon>Pezizomycotina</taxon>
        <taxon>Dothideomycetes</taxon>
        <taxon>Dothideomycetes incertae sedis</taxon>
        <taxon>Zopfiaceae</taxon>
        <taxon>Zopfia</taxon>
    </lineage>
</organism>
<accession>A0A6A6DN69</accession>
<gene>
    <name evidence="1" type="ORF">K469DRAFT_714208</name>
</gene>
<dbReference type="AlphaFoldDB" id="A0A6A6DN69"/>
<dbReference type="Proteomes" id="UP000800200">
    <property type="component" value="Unassembled WGS sequence"/>
</dbReference>
<name>A0A6A6DN69_9PEZI</name>
<evidence type="ECO:0000313" key="1">
    <source>
        <dbReference type="EMBL" id="KAF2180987.1"/>
    </source>
</evidence>